<gene>
    <name evidence="3" type="ORF">P171DRAFT_526875</name>
</gene>
<name>A0A9P4P6M9_9PLEO</name>
<dbReference type="Proteomes" id="UP000799764">
    <property type="component" value="Unassembled WGS sequence"/>
</dbReference>
<accession>A0A9P4P6M9</accession>
<keyword evidence="4" id="KW-1185">Reference proteome</keyword>
<comment type="caution">
    <text evidence="3">The sequence shown here is derived from an EMBL/GenBank/DDBJ whole genome shotgun (WGS) entry which is preliminary data.</text>
</comment>
<reference evidence="3" key="1">
    <citation type="journal article" date="2020" name="Stud. Mycol.">
        <title>101 Dothideomycetes genomes: a test case for predicting lifestyles and emergence of pathogens.</title>
        <authorList>
            <person name="Haridas S."/>
            <person name="Albert R."/>
            <person name="Binder M."/>
            <person name="Bloem J."/>
            <person name="Labutti K."/>
            <person name="Salamov A."/>
            <person name="Andreopoulos B."/>
            <person name="Baker S."/>
            <person name="Barry K."/>
            <person name="Bills G."/>
            <person name="Bluhm B."/>
            <person name="Cannon C."/>
            <person name="Castanera R."/>
            <person name="Culley D."/>
            <person name="Daum C."/>
            <person name="Ezra D."/>
            <person name="Gonzalez J."/>
            <person name="Henrissat B."/>
            <person name="Kuo A."/>
            <person name="Liang C."/>
            <person name="Lipzen A."/>
            <person name="Lutzoni F."/>
            <person name="Magnuson J."/>
            <person name="Mondo S."/>
            <person name="Nolan M."/>
            <person name="Ohm R."/>
            <person name="Pangilinan J."/>
            <person name="Park H.-J."/>
            <person name="Ramirez L."/>
            <person name="Alfaro M."/>
            <person name="Sun H."/>
            <person name="Tritt A."/>
            <person name="Yoshinaga Y."/>
            <person name="Zwiers L.-H."/>
            <person name="Turgeon B."/>
            <person name="Goodwin S."/>
            <person name="Spatafora J."/>
            <person name="Crous P."/>
            <person name="Grigoriev I."/>
        </authorList>
    </citation>
    <scope>NUCLEOTIDE SEQUENCE</scope>
    <source>
        <strain evidence="3">CBS 690.94</strain>
    </source>
</reference>
<protein>
    <submittedName>
        <fullName evidence="3">Uncharacterized protein</fullName>
    </submittedName>
</protein>
<feature type="compositionally biased region" description="Basic and acidic residues" evidence="2">
    <location>
        <begin position="349"/>
        <end position="368"/>
    </location>
</feature>
<feature type="coiled-coil region" evidence="1">
    <location>
        <begin position="533"/>
        <end position="591"/>
    </location>
</feature>
<evidence type="ECO:0000313" key="4">
    <source>
        <dbReference type="Proteomes" id="UP000799764"/>
    </source>
</evidence>
<feature type="compositionally biased region" description="Acidic residues" evidence="2">
    <location>
        <begin position="236"/>
        <end position="247"/>
    </location>
</feature>
<evidence type="ECO:0000256" key="1">
    <source>
        <dbReference type="SAM" id="Coils"/>
    </source>
</evidence>
<feature type="compositionally biased region" description="Low complexity" evidence="2">
    <location>
        <begin position="381"/>
        <end position="403"/>
    </location>
</feature>
<dbReference type="OrthoDB" id="10663671at2759"/>
<organism evidence="3 4">
    <name type="scientific">Karstenula rhodostoma CBS 690.94</name>
    <dbReference type="NCBI Taxonomy" id="1392251"/>
    <lineage>
        <taxon>Eukaryota</taxon>
        <taxon>Fungi</taxon>
        <taxon>Dikarya</taxon>
        <taxon>Ascomycota</taxon>
        <taxon>Pezizomycotina</taxon>
        <taxon>Dothideomycetes</taxon>
        <taxon>Pleosporomycetidae</taxon>
        <taxon>Pleosporales</taxon>
        <taxon>Massarineae</taxon>
        <taxon>Didymosphaeriaceae</taxon>
        <taxon>Karstenula</taxon>
    </lineage>
</organism>
<proteinExistence type="predicted"/>
<evidence type="ECO:0000313" key="3">
    <source>
        <dbReference type="EMBL" id="KAF2437703.1"/>
    </source>
</evidence>
<keyword evidence="1" id="KW-0175">Coiled coil</keyword>
<feature type="region of interest" description="Disordered" evidence="2">
    <location>
        <begin position="226"/>
        <end position="267"/>
    </location>
</feature>
<sequence length="593" mass="67171">MAEIGTVFARLADPDPAAVKQAFYDILQQFAAPSIAKPPPHEQTLALDDPVLRNAHQRIDNSFRVTRRRRGGRSKDAETLHDAWERFWAAALFLGVHRHFGLGAEDFTRHLHVDDGSNFQRKLSHTKTLLARWGDDFWSVLTAARLHVTSDPSRALVDRLMQTSEQYGSPDDFAAQLQRDRAQFVKTLSRKRPDSPGTLWLAGKFDVTVLLLTAYRDWRARPHEPRCAKRARLESSEGDDTDEEESLDATVASVELGRAPEEPLQDEETFGEDLEIHQEEDLDYDQDILPEEELAPNEETFRDEEISSEEYLGLNDETLPEEQFGRDADVEEDEQDPQEEDSEQDYESEWYRKSTPHKQEHTLRRDDSETWSATRTRHELTLTQTSPLLSLPGSSPRASPSGSNIARRRTKEAQPTGVMAPRASTDDELYNGALSRVSSAITHAKGLRNKEQTVGNHVAKAQADLNLVANELFERHPELPAVPAYENVKSHHEKIVVKVAALQGAELVVQQFREKYADQPDALQAMTYNPEFLAKALTTKKDLEEGLTKMEKAQAELETKKSAHTHAKSELDAAMRKLAAFDEQYRKLREGLN</sequence>
<dbReference type="EMBL" id="MU001515">
    <property type="protein sequence ID" value="KAF2437703.1"/>
    <property type="molecule type" value="Genomic_DNA"/>
</dbReference>
<feature type="region of interest" description="Disordered" evidence="2">
    <location>
        <begin position="293"/>
        <end position="423"/>
    </location>
</feature>
<evidence type="ECO:0000256" key="2">
    <source>
        <dbReference type="SAM" id="MobiDB-lite"/>
    </source>
</evidence>
<feature type="compositionally biased region" description="Basic and acidic residues" evidence="2">
    <location>
        <begin position="226"/>
        <end position="235"/>
    </location>
</feature>
<feature type="compositionally biased region" description="Acidic residues" evidence="2">
    <location>
        <begin position="329"/>
        <end position="348"/>
    </location>
</feature>
<dbReference type="AlphaFoldDB" id="A0A9P4P6M9"/>